<evidence type="ECO:0000256" key="2">
    <source>
        <dbReference type="ARBA" id="ARBA00032480"/>
    </source>
</evidence>
<dbReference type="Pfam" id="PF04446">
    <property type="entry name" value="Thg1"/>
    <property type="match status" value="1"/>
</dbReference>
<dbReference type="GeneID" id="80903746"/>
<evidence type="ECO:0000313" key="7">
    <source>
        <dbReference type="Proteomes" id="UP001140513"/>
    </source>
</evidence>
<evidence type="ECO:0000313" key="6">
    <source>
        <dbReference type="EMBL" id="KAJ4359660.1"/>
    </source>
</evidence>
<reference evidence="6" key="1">
    <citation type="submission" date="2022-10" db="EMBL/GenBank/DDBJ databases">
        <title>Tapping the CABI collections for fungal endophytes: first genome assemblies for Collariella, Neodidymelliopsis, Ascochyta clinopodiicola, Didymella pomorum, Didymosphaeria variabile, Neocosmospora piperis and Neocucurbitaria cava.</title>
        <authorList>
            <person name="Hill R."/>
        </authorList>
    </citation>
    <scope>NUCLEOTIDE SEQUENCE</scope>
    <source>
        <strain evidence="6">IMI 356815</strain>
    </source>
</reference>
<dbReference type="InterPro" id="IPR038469">
    <property type="entry name" value="tRNAHis_GuaTrfase_Thg1_sf"/>
</dbReference>
<feature type="region of interest" description="Disordered" evidence="3">
    <location>
        <begin position="333"/>
        <end position="366"/>
    </location>
</feature>
<dbReference type="PANTHER" id="PTHR12729">
    <property type="entry name" value="TRNA(HIS) GUANYLYLTRANSFERASE-RELATED"/>
    <property type="match status" value="1"/>
</dbReference>
<feature type="transmembrane region" description="Helical" evidence="4">
    <location>
        <begin position="387"/>
        <end position="409"/>
    </location>
</feature>
<evidence type="ECO:0000259" key="5">
    <source>
        <dbReference type="Pfam" id="PF04446"/>
    </source>
</evidence>
<keyword evidence="4" id="KW-0472">Membrane</keyword>
<dbReference type="PANTHER" id="PTHR12729:SF1">
    <property type="entry name" value="TRNAHIS GUANYLYLTRANSFERASE CATALYTIC DOMAIN-CONTAINING PROTEIN"/>
    <property type="match status" value="1"/>
</dbReference>
<feature type="transmembrane region" description="Helical" evidence="4">
    <location>
        <begin position="481"/>
        <end position="500"/>
    </location>
</feature>
<evidence type="ECO:0000256" key="4">
    <source>
        <dbReference type="SAM" id="Phobius"/>
    </source>
</evidence>
<dbReference type="GO" id="GO:0006400">
    <property type="term" value="P:tRNA modification"/>
    <property type="evidence" value="ECO:0007669"/>
    <property type="project" value="InterPro"/>
</dbReference>
<feature type="transmembrane region" description="Helical" evidence="4">
    <location>
        <begin position="858"/>
        <end position="879"/>
    </location>
</feature>
<sequence>MPQAATQSAVPAANQQAQPTLADRMKEYEASFDFTLPLAVPTILRLDGHTFSRFTANFHKPFDQRIHDAMISTCVDLLKYFNQATVAYTQSDEITLVFPSGVQSFNERVQKLSSLAASYCSVRFNAHLAALLAANPEPKVKGAAYDALGTAHFDARFFTVPSVEEALNCLLWRCRGDAMRNSVNAFARSLYSDKELHKKTVKEVLDMLREEKGIEYEDAVPRWAVEGSLVKWEQFEHEGVNPKTGEKAVAIRTRTRVEDRGVKEFSDGNLRSTEPQKSYSLAIFNLPLDKMGYTRLDENIQQLPQERGLHQMKSYSDSRANFESIPQGYGDDFQQYTGYDPMNTQSYAPPTGPPPGSPKKGQPREIQEYHRQLPSAKVWAMNRLRSFILVFDIVFHSSPLMFIALASIAARIDGKEVSQYGEHLQQALLLSPTIFPVIFAALMGRCFKYLGLFLAERGTTLGRLEQLVGSTSLFSALERQISLRGFSVVGYILMILWLLSPLGGQSALRLMGEETNSALSNGTVQYLNPDTIMDTAMGAASAINSARSVFAPIFLASLLSSSKYQDTSMDLWGNVKLPRFSTIENSTSDEWKTVQESNNTNITYASLIGIPVAQLDKIGASNFSVKARQWDVACDKNEMQGGKQADFGGMDVSTWKVAYTPVNSTCDNWPCSISFKSMANNDAEDEDYYNYTVASCKLSYDMYETKVGCKGRSCTPTAMRKIDLHTGVNYTKGSDSFFRNTPSQNIMLNLPRVDNLGVGSVAFRGSTNAEKWMADPTNFVGLKTYVQLYELSPDVLSNRLTILWNSFFQSTYAMNTLGGNLDQTFDNITQSADSQLFNGTASAVSTPMPSVWHTNWKWFTALLVSSIILQIAAYMALFFKYYTCVPDIIGYASSMTLLNPYVPTPTGGTTLHGLERAHMLQHMRVMIGDVCANEPVGAVAFAKADEGRVARLNRKRFYV</sequence>
<proteinExistence type="predicted"/>
<comment type="caution">
    <text evidence="6">The sequence shown here is derived from an EMBL/GenBank/DDBJ whole genome shotgun (WGS) entry which is preliminary data.</text>
</comment>
<dbReference type="Proteomes" id="UP001140513">
    <property type="component" value="Unassembled WGS sequence"/>
</dbReference>
<keyword evidence="7" id="KW-1185">Reference proteome</keyword>
<feature type="compositionally biased region" description="Polar residues" evidence="3">
    <location>
        <begin position="334"/>
        <end position="348"/>
    </location>
</feature>
<dbReference type="GO" id="GO:0000287">
    <property type="term" value="F:magnesium ion binding"/>
    <property type="evidence" value="ECO:0007669"/>
    <property type="project" value="InterPro"/>
</dbReference>
<evidence type="ECO:0000256" key="1">
    <source>
        <dbReference type="ARBA" id="ARBA00015443"/>
    </source>
</evidence>
<keyword evidence="4" id="KW-0812">Transmembrane</keyword>
<dbReference type="InterPro" id="IPR024956">
    <property type="entry name" value="tRNAHis_GuaTrfase_cat"/>
</dbReference>
<dbReference type="EMBL" id="JAPEUX010000001">
    <property type="protein sequence ID" value="KAJ4359660.1"/>
    <property type="molecule type" value="Genomic_DNA"/>
</dbReference>
<dbReference type="InterPro" id="IPR007537">
    <property type="entry name" value="tRNAHis_GuaTrfase_Thg1"/>
</dbReference>
<gene>
    <name evidence="6" type="ORF">N0V89_000216</name>
</gene>
<dbReference type="AlphaFoldDB" id="A0A9W9CFN5"/>
<keyword evidence="4" id="KW-1133">Transmembrane helix</keyword>
<feature type="domain" description="tRNAHis guanylyltransferase catalytic" evidence="5">
    <location>
        <begin position="23"/>
        <end position="161"/>
    </location>
</feature>
<dbReference type="GO" id="GO:0008193">
    <property type="term" value="F:tRNA guanylyltransferase activity"/>
    <property type="evidence" value="ECO:0007669"/>
    <property type="project" value="InterPro"/>
</dbReference>
<protein>
    <recommendedName>
        <fullName evidence="1">tRNA(His) guanylyltransferase</fullName>
    </recommendedName>
    <alternativeName>
        <fullName evidence="2">tRNA-histidine guanylyltransferase</fullName>
    </alternativeName>
</protein>
<dbReference type="RefSeq" id="XP_056075862.1">
    <property type="nucleotide sequence ID" value="XM_056209040.1"/>
</dbReference>
<organism evidence="6 7">
    <name type="scientific">Didymosphaeria variabile</name>
    <dbReference type="NCBI Taxonomy" id="1932322"/>
    <lineage>
        <taxon>Eukaryota</taxon>
        <taxon>Fungi</taxon>
        <taxon>Dikarya</taxon>
        <taxon>Ascomycota</taxon>
        <taxon>Pezizomycotina</taxon>
        <taxon>Dothideomycetes</taxon>
        <taxon>Pleosporomycetidae</taxon>
        <taxon>Pleosporales</taxon>
        <taxon>Massarineae</taxon>
        <taxon>Didymosphaeriaceae</taxon>
        <taxon>Didymosphaeria</taxon>
    </lineage>
</organism>
<evidence type="ECO:0000256" key="3">
    <source>
        <dbReference type="SAM" id="MobiDB-lite"/>
    </source>
</evidence>
<feature type="transmembrane region" description="Helical" evidence="4">
    <location>
        <begin position="429"/>
        <end position="447"/>
    </location>
</feature>
<dbReference type="OrthoDB" id="3692311at2759"/>
<accession>A0A9W9CFN5</accession>
<name>A0A9W9CFN5_9PLEO</name>
<dbReference type="Gene3D" id="3.30.70.3000">
    <property type="match status" value="1"/>
</dbReference>